<accession>A0A235B9V5</accession>
<keyword evidence="3 14" id="KW-0813">Transport</keyword>
<evidence type="ECO:0000256" key="10">
    <source>
        <dbReference type="ARBA" id="ARBA00023136"/>
    </source>
</evidence>
<dbReference type="InterPro" id="IPR018212">
    <property type="entry name" value="Na/solute_symporter_CS"/>
</dbReference>
<evidence type="ECO:0000256" key="13">
    <source>
        <dbReference type="RuleBase" id="RU362091"/>
    </source>
</evidence>
<sequence length="499" mass="54360">MSASVITFTLYLIGMLTVGLITYRMTHTFSDYVLGGRRMGSWVTAISAQASDMSGWLLLGLPGLAFSIGMGSIWLAMGLATGTLLNWMYTARRLRLYTQQLNALTLPDYFEFRFRDPSRLLRLLSALLIFVFFLYYTASGLVGGGKLFEAAFGLDYTLAVLIGAVIIVGYTFLGGFFAVSWTDLFQGLLMFVALMVLPVAAILTMGGFTETVNTIREVSPMHVGLSGDQTGTAVILSFIAGNLAWGFGYFGQPHILSRFMAIKDPKMLSKSTMIAVIWVVLTLYGAILSGFVGFGASERGLLSVVDPEQIFIGLANLLFHPVIAGLLLAAIMAAIMSTVDSFLLVTSTAVAEDFYKRFFRRGASEKELIWVGRFGVLITALIAIYLSFSQEKNVLDLVSYAWAGLGGTFGPVVLLSLYWKRMNLYGAFAGLITGAVTILLWTNAVQPNEWFGPAVSSLYELLPAFLLSVLAIIVVSKLTPPPSEKIQEEFDAVISPSKQ</sequence>
<evidence type="ECO:0000313" key="15">
    <source>
        <dbReference type="EMBL" id="OYD09051.1"/>
    </source>
</evidence>
<dbReference type="GO" id="GO:0005886">
    <property type="term" value="C:plasma membrane"/>
    <property type="evidence" value="ECO:0007669"/>
    <property type="project" value="UniProtKB-SubCell"/>
</dbReference>
<feature type="transmembrane region" description="Helical" evidence="14">
    <location>
        <begin position="272"/>
        <end position="297"/>
    </location>
</feature>
<dbReference type="PROSITE" id="PS00456">
    <property type="entry name" value="NA_SOLUT_SYMP_1"/>
    <property type="match status" value="1"/>
</dbReference>
<dbReference type="GO" id="GO:0005298">
    <property type="term" value="F:proline:sodium symporter activity"/>
    <property type="evidence" value="ECO:0007669"/>
    <property type="project" value="UniProtKB-UniRule"/>
</dbReference>
<gene>
    <name evidence="15" type="primary">putP</name>
    <name evidence="15" type="ORF">CHM34_04585</name>
</gene>
<dbReference type="PROSITE" id="PS50283">
    <property type="entry name" value="NA_SOLUT_SYMP_3"/>
    <property type="match status" value="1"/>
</dbReference>
<keyword evidence="10 14" id="KW-0472">Membrane</keyword>
<evidence type="ECO:0000256" key="1">
    <source>
        <dbReference type="ARBA" id="ARBA00004651"/>
    </source>
</evidence>
<dbReference type="CDD" id="cd11475">
    <property type="entry name" value="SLC5sbd_PutP"/>
    <property type="match status" value="1"/>
</dbReference>
<dbReference type="GO" id="GO:0015193">
    <property type="term" value="F:L-proline transmembrane transporter activity"/>
    <property type="evidence" value="ECO:0007669"/>
    <property type="project" value="TreeGrafter"/>
</dbReference>
<dbReference type="EMBL" id="NOWF01000002">
    <property type="protein sequence ID" value="OYD09051.1"/>
    <property type="molecule type" value="Genomic_DNA"/>
</dbReference>
<comment type="function">
    <text evidence="14">Catalyzes the sodium-dependent uptake of extracellular L-proline.</text>
</comment>
<dbReference type="NCBIfam" id="TIGR02121">
    <property type="entry name" value="Na_Pro_sym"/>
    <property type="match status" value="1"/>
</dbReference>
<keyword evidence="4 14" id="KW-1003">Cell membrane</keyword>
<evidence type="ECO:0000313" key="16">
    <source>
        <dbReference type="Proteomes" id="UP000215459"/>
    </source>
</evidence>
<feature type="transmembrane region" description="Helical" evidence="14">
    <location>
        <begin position="120"/>
        <end position="138"/>
    </location>
</feature>
<comment type="similarity">
    <text evidence="2 13">Belongs to the sodium:solute symporter (SSF) (TC 2.A.21) family.</text>
</comment>
<keyword evidence="11 14" id="KW-0739">Sodium transport</keyword>
<dbReference type="InterPro" id="IPR011851">
    <property type="entry name" value="Na/Pro_symporter"/>
</dbReference>
<dbReference type="AlphaFoldDB" id="A0A235B9V5"/>
<keyword evidence="14" id="KW-0029">Amino-acid transport</keyword>
<dbReference type="InterPro" id="IPR038377">
    <property type="entry name" value="Na/Glc_symporter_sf"/>
</dbReference>
<feature type="transmembrane region" description="Helical" evidence="14">
    <location>
        <begin position="6"/>
        <end position="27"/>
    </location>
</feature>
<evidence type="ECO:0000256" key="3">
    <source>
        <dbReference type="ARBA" id="ARBA00022448"/>
    </source>
</evidence>
<dbReference type="Pfam" id="PF00474">
    <property type="entry name" value="SSF"/>
    <property type="match status" value="1"/>
</dbReference>
<feature type="transmembrane region" description="Helical" evidence="14">
    <location>
        <begin position="461"/>
        <end position="479"/>
    </location>
</feature>
<evidence type="ECO:0000256" key="4">
    <source>
        <dbReference type="ARBA" id="ARBA00022475"/>
    </source>
</evidence>
<protein>
    <recommendedName>
        <fullName evidence="14">Sodium/proline symporter</fullName>
    </recommendedName>
    <alternativeName>
        <fullName evidence="14">Proline permease</fullName>
    </alternativeName>
</protein>
<evidence type="ECO:0000256" key="2">
    <source>
        <dbReference type="ARBA" id="ARBA00006434"/>
    </source>
</evidence>
<dbReference type="PANTHER" id="PTHR48086:SF3">
    <property type="entry name" value="SODIUM_PROLINE SYMPORTER"/>
    <property type="match status" value="1"/>
</dbReference>
<evidence type="ECO:0000256" key="11">
    <source>
        <dbReference type="ARBA" id="ARBA00023201"/>
    </source>
</evidence>
<reference evidence="15 16" key="1">
    <citation type="submission" date="2017-07" db="EMBL/GenBank/DDBJ databases">
        <title>The genome sequence of Paludifilum halophilum highlights mechanisms for microbial adaptation to high salt environemnts.</title>
        <authorList>
            <person name="Belbahri L."/>
        </authorList>
    </citation>
    <scope>NUCLEOTIDE SEQUENCE [LARGE SCALE GENOMIC DNA]</scope>
    <source>
        <strain evidence="15 16">DSM 102817</strain>
    </source>
</reference>
<keyword evidence="16" id="KW-1185">Reference proteome</keyword>
<evidence type="ECO:0000256" key="9">
    <source>
        <dbReference type="ARBA" id="ARBA00023065"/>
    </source>
</evidence>
<dbReference type="Gene3D" id="1.20.1730.10">
    <property type="entry name" value="Sodium/glucose cotransporter"/>
    <property type="match status" value="1"/>
</dbReference>
<feature type="transmembrane region" description="Helical" evidence="14">
    <location>
        <begin position="368"/>
        <end position="388"/>
    </location>
</feature>
<dbReference type="GO" id="GO:0031402">
    <property type="term" value="F:sodium ion binding"/>
    <property type="evidence" value="ECO:0007669"/>
    <property type="project" value="UniProtKB-UniRule"/>
</dbReference>
<dbReference type="PANTHER" id="PTHR48086">
    <property type="entry name" value="SODIUM/PROLINE SYMPORTER-RELATED"/>
    <property type="match status" value="1"/>
</dbReference>
<dbReference type="OrthoDB" id="9810181at2"/>
<feature type="transmembrane region" description="Helical" evidence="14">
    <location>
        <begin position="400"/>
        <end position="419"/>
    </location>
</feature>
<evidence type="ECO:0000256" key="5">
    <source>
        <dbReference type="ARBA" id="ARBA00022692"/>
    </source>
</evidence>
<dbReference type="PROSITE" id="PS00457">
    <property type="entry name" value="NA_SOLUT_SYMP_2"/>
    <property type="match status" value="1"/>
</dbReference>
<keyword evidence="6 14" id="KW-0769">Symport</keyword>
<feature type="transmembrane region" description="Helical" evidence="14">
    <location>
        <begin position="424"/>
        <end position="441"/>
    </location>
</feature>
<dbReference type="Proteomes" id="UP000215459">
    <property type="component" value="Unassembled WGS sequence"/>
</dbReference>
<dbReference type="NCBIfam" id="TIGR00813">
    <property type="entry name" value="sss"/>
    <property type="match status" value="1"/>
</dbReference>
<dbReference type="RefSeq" id="WP_094263400.1">
    <property type="nucleotide sequence ID" value="NZ_NOWF01000002.1"/>
</dbReference>
<keyword evidence="9 14" id="KW-0406">Ion transport</keyword>
<dbReference type="InterPro" id="IPR050277">
    <property type="entry name" value="Sodium:Solute_Symporter"/>
</dbReference>
<feature type="transmembrane region" description="Helical" evidence="14">
    <location>
        <begin position="65"/>
        <end position="89"/>
    </location>
</feature>
<keyword evidence="8 14" id="KW-0915">Sodium</keyword>
<evidence type="ECO:0000256" key="8">
    <source>
        <dbReference type="ARBA" id="ARBA00023053"/>
    </source>
</evidence>
<dbReference type="GO" id="GO:0015824">
    <property type="term" value="P:proline transport"/>
    <property type="evidence" value="ECO:0007669"/>
    <property type="project" value="UniProtKB-UniRule"/>
</dbReference>
<feature type="transmembrane region" description="Helical" evidence="14">
    <location>
        <begin position="158"/>
        <end position="181"/>
    </location>
</feature>
<feature type="transmembrane region" description="Helical" evidence="14">
    <location>
        <begin position="188"/>
        <end position="209"/>
    </location>
</feature>
<name>A0A235B9V5_9BACL</name>
<keyword evidence="5 14" id="KW-0812">Transmembrane</keyword>
<feature type="transmembrane region" description="Helical" evidence="14">
    <location>
        <begin position="229"/>
        <end position="251"/>
    </location>
</feature>
<proteinExistence type="inferred from homology"/>
<evidence type="ECO:0000256" key="14">
    <source>
        <dbReference type="RuleBase" id="RU366012"/>
    </source>
</evidence>
<evidence type="ECO:0000256" key="12">
    <source>
        <dbReference type="ARBA" id="ARBA00033708"/>
    </source>
</evidence>
<comment type="caution">
    <text evidence="15">The sequence shown here is derived from an EMBL/GenBank/DDBJ whole genome shotgun (WGS) entry which is preliminary data.</text>
</comment>
<comment type="catalytic activity">
    <reaction evidence="12">
        <text>L-proline(in) + Na(+)(in) = L-proline(out) + Na(+)(out)</text>
        <dbReference type="Rhea" id="RHEA:28967"/>
        <dbReference type="ChEBI" id="CHEBI:29101"/>
        <dbReference type="ChEBI" id="CHEBI:60039"/>
    </reaction>
</comment>
<comment type="subcellular location">
    <subcellularLocation>
        <location evidence="1 14">Cell membrane</location>
        <topology evidence="1 14">Multi-pass membrane protein</topology>
    </subcellularLocation>
</comment>
<dbReference type="InterPro" id="IPR001734">
    <property type="entry name" value="Na/solute_symporter"/>
</dbReference>
<evidence type="ECO:0000256" key="6">
    <source>
        <dbReference type="ARBA" id="ARBA00022847"/>
    </source>
</evidence>
<keyword evidence="7 14" id="KW-1133">Transmembrane helix</keyword>
<evidence type="ECO:0000256" key="7">
    <source>
        <dbReference type="ARBA" id="ARBA00022989"/>
    </source>
</evidence>
<organism evidence="15 16">
    <name type="scientific">Paludifilum halophilum</name>
    <dbReference type="NCBI Taxonomy" id="1642702"/>
    <lineage>
        <taxon>Bacteria</taxon>
        <taxon>Bacillati</taxon>
        <taxon>Bacillota</taxon>
        <taxon>Bacilli</taxon>
        <taxon>Bacillales</taxon>
        <taxon>Thermoactinomycetaceae</taxon>
        <taxon>Paludifilum</taxon>
    </lineage>
</organism>
<feature type="transmembrane region" description="Helical" evidence="14">
    <location>
        <begin position="317"/>
        <end position="347"/>
    </location>
</feature>